<organism evidence="1 2">
    <name type="scientific">Pristionchus pacificus</name>
    <name type="common">Parasitic nematode worm</name>
    <dbReference type="NCBI Taxonomy" id="54126"/>
    <lineage>
        <taxon>Eukaryota</taxon>
        <taxon>Metazoa</taxon>
        <taxon>Ecdysozoa</taxon>
        <taxon>Nematoda</taxon>
        <taxon>Chromadorea</taxon>
        <taxon>Rhabditida</taxon>
        <taxon>Rhabditina</taxon>
        <taxon>Diplogasteromorpha</taxon>
        <taxon>Diplogasteroidea</taxon>
        <taxon>Neodiplogasteridae</taxon>
        <taxon>Pristionchus</taxon>
    </lineage>
</organism>
<dbReference type="Gene3D" id="1.10.287.310">
    <property type="match status" value="1"/>
</dbReference>
<reference evidence="1" key="2">
    <citation type="submission" date="2022-06" db="UniProtKB">
        <authorList>
            <consortium name="EnsemblMetazoa"/>
        </authorList>
    </citation>
    <scope>IDENTIFICATION</scope>
    <source>
        <strain evidence="1">PS312</strain>
    </source>
</reference>
<keyword evidence="2" id="KW-1185">Reference proteome</keyword>
<accession>A0A2A6CE94</accession>
<dbReference type="EnsemblMetazoa" id="PPA43257.1">
    <property type="protein sequence ID" value="PPA43257.1"/>
    <property type="gene ID" value="WBGene00281626"/>
</dbReference>
<gene>
    <name evidence="1" type="primary">WBGene00281626</name>
</gene>
<name>A0A2A6CE94_PRIPA</name>
<dbReference type="GO" id="GO:0005840">
    <property type="term" value="C:ribosome"/>
    <property type="evidence" value="ECO:0007669"/>
    <property type="project" value="InterPro"/>
</dbReference>
<dbReference type="AlphaFoldDB" id="A0A2A6CE94"/>
<proteinExistence type="predicted"/>
<sequence length="1031" mass="117858">MPPKHEKISSFVIALIYPCIRIKRGLLQIDWRDQIIGWRDAGDTYDEIIAKCNAQGRRISKSGVHHVLHKDFVPRRYHSASLKDRQKFFDIRDLVIKTYLDDSQASLSSIVKIIEEKFEEKVTESVVRRIREDCGFTCYCTRYGHSVRAVNRPLRLQFCNDRIDEANMFTHHTFTDECSVQLSANSRYVFCLRGDVQRRVRSVHKNPVKVTIWGGISWDGATQLVMMGPNTKINSSVYQGIIESAYRYWSKSLYGEHAILIQDNAPAHSALQTKEYFARSGIKTLNWPAESPDITVVYVTGGAASKLSKIRVVRKNIARSDRDQSDGQRAVLCVALSPSTRLPSSIAGANYAPTFALKRAKKCLPTDIRYKKTRAMRRALTKHEASIKSAKQQGNVNLIRYKQTSEGAVATAETVKSKFNDIRNSSLFKSFESKLGIAYISAKMTASTSIDAGDSMSGPSIESVTISHKIDPIRYHIAELLNILVPLTALDQSPSSTSKAKLVQCDKTRALIHRIHSLFSSNGVGDLTPHFVSLLLTIHPQTVTRTLKEPPSSDPLNSFPPCGPPPVKMTRKAIQDRLTASFTSETREKVEYFAVHKRLSLKQVKQRTEEWIGEGDKDRDPSISVIRVLLHGMEFSFVKLQSRTHVYMDPGLCKLQANFLRIMKELRTQGNLMIWSCDETWVHKGMRPRIGWQDMRAVKQPLTFLKNGLTAGNSAQWKKGERLVIVACLSYEGFRCPKVWRTGRVDDGGDYHAEMNAEEFENYIETVFIALRDEAQKEKKTPVLQMDNAKYHSRVRDKMPCQNDRKEVMSKWLKDHKMPCPDSWKKKEMIEALKQLDRRDYNVYIVDEMAKKYGITLVRTPPYMAEYAPIEYGWSSMKKAMADVIDTTDDGAVIRTKLIDWMLKFPANTASQYMEKCKRSRIDEGGISFDPRQLTVEEVVEEADALIDDDDDDEVFDLEEMSEINAIETVWANLKRWLQSTWKPQNLAQLKEGIAKWWKEVLTVDECRKYIIRVQKQMRKVIEQQGGPVYD</sequence>
<dbReference type="PANTHER" id="PTHR33939">
    <property type="entry name" value="PROTEIN CBG22215"/>
    <property type="match status" value="1"/>
</dbReference>
<protein>
    <submittedName>
        <fullName evidence="1">Uncharacterized protein</fullName>
    </submittedName>
</protein>
<dbReference type="Gene3D" id="3.30.420.10">
    <property type="entry name" value="Ribonuclease H-like superfamily/Ribonuclease H"/>
    <property type="match status" value="3"/>
</dbReference>
<accession>A0A8R1Z0Y2</accession>
<evidence type="ECO:0000313" key="2">
    <source>
        <dbReference type="Proteomes" id="UP000005239"/>
    </source>
</evidence>
<dbReference type="InterPro" id="IPR036397">
    <property type="entry name" value="RNaseH_sf"/>
</dbReference>
<dbReference type="FunFam" id="6.10.250.3450:FF:000003">
    <property type="entry name" value="Uncharacterized protein"/>
    <property type="match status" value="1"/>
</dbReference>
<dbReference type="Gene3D" id="6.10.250.3450">
    <property type="match status" value="1"/>
</dbReference>
<dbReference type="GO" id="GO:0003676">
    <property type="term" value="F:nucleic acid binding"/>
    <property type="evidence" value="ECO:0007669"/>
    <property type="project" value="InterPro"/>
</dbReference>
<dbReference type="GO" id="GO:0006412">
    <property type="term" value="P:translation"/>
    <property type="evidence" value="ECO:0007669"/>
    <property type="project" value="InterPro"/>
</dbReference>
<dbReference type="OrthoDB" id="528635at2759"/>
<reference evidence="2" key="1">
    <citation type="journal article" date="2008" name="Nat. Genet.">
        <title>The Pristionchus pacificus genome provides a unique perspective on nematode lifestyle and parasitism.</title>
        <authorList>
            <person name="Dieterich C."/>
            <person name="Clifton S.W."/>
            <person name="Schuster L.N."/>
            <person name="Chinwalla A."/>
            <person name="Delehaunty K."/>
            <person name="Dinkelacker I."/>
            <person name="Fulton L."/>
            <person name="Fulton R."/>
            <person name="Godfrey J."/>
            <person name="Minx P."/>
            <person name="Mitreva M."/>
            <person name="Roeseler W."/>
            <person name="Tian H."/>
            <person name="Witte H."/>
            <person name="Yang S.P."/>
            <person name="Wilson R.K."/>
            <person name="Sommer R.J."/>
        </authorList>
    </citation>
    <scope>NUCLEOTIDE SEQUENCE [LARGE SCALE GENOMIC DNA]</scope>
    <source>
        <strain evidence="2">PS312</strain>
    </source>
</reference>
<dbReference type="InterPro" id="IPR036049">
    <property type="entry name" value="Ribosomal_uL29_sf"/>
</dbReference>
<evidence type="ECO:0000313" key="1">
    <source>
        <dbReference type="EnsemblMetazoa" id="PPA43257.1"/>
    </source>
</evidence>
<dbReference type="Proteomes" id="UP000005239">
    <property type="component" value="Unassembled WGS sequence"/>
</dbReference>
<dbReference type="GO" id="GO:0003735">
    <property type="term" value="F:structural constituent of ribosome"/>
    <property type="evidence" value="ECO:0007669"/>
    <property type="project" value="InterPro"/>
</dbReference>
<dbReference type="PANTHER" id="PTHR33939:SF1">
    <property type="entry name" value="DUF4371 DOMAIN-CONTAINING PROTEIN"/>
    <property type="match status" value="1"/>
</dbReference>